<dbReference type="GO" id="GO:0046933">
    <property type="term" value="F:proton-transporting ATP synthase activity, rotational mechanism"/>
    <property type="evidence" value="ECO:0007669"/>
    <property type="project" value="UniProtKB-UniRule"/>
</dbReference>
<comment type="subcellular location">
    <subcellularLocation>
        <location evidence="10">Cell membrane</location>
        <topology evidence="10">Peripheral membrane protein</topology>
    </subcellularLocation>
    <subcellularLocation>
        <location evidence="2">Membrane</location>
        <topology evidence="2">Peripheral membrane protein</topology>
    </subcellularLocation>
</comment>
<keyword evidence="7 10" id="KW-0472">Membrane</keyword>
<evidence type="ECO:0000313" key="11">
    <source>
        <dbReference type="EMBL" id="GHM59967.1"/>
    </source>
</evidence>
<evidence type="ECO:0000313" key="12">
    <source>
        <dbReference type="Proteomes" id="UP000637906"/>
    </source>
</evidence>
<evidence type="ECO:0000256" key="8">
    <source>
        <dbReference type="ARBA" id="ARBA00023196"/>
    </source>
</evidence>
<keyword evidence="10" id="KW-1003">Cell membrane</keyword>
<keyword evidence="4 10" id="KW-0813">Transport</keyword>
<dbReference type="GO" id="GO:0005524">
    <property type="term" value="F:ATP binding"/>
    <property type="evidence" value="ECO:0007669"/>
    <property type="project" value="UniProtKB-UniRule"/>
</dbReference>
<dbReference type="Gene3D" id="3.40.1380.10">
    <property type="match status" value="1"/>
</dbReference>
<keyword evidence="8 10" id="KW-0139">CF(1)</keyword>
<dbReference type="InterPro" id="IPR000131">
    <property type="entry name" value="ATP_synth_F1_gsu"/>
</dbReference>
<name>A0A8J3MQV8_9RICK</name>
<gene>
    <name evidence="10 11" type="primary">atpG</name>
    <name evidence="11" type="ORF">sL5_09600</name>
</gene>
<sequence length="282" mass="32494">MSNLKELSHRIKNIKSIQKTTKVMQLISAAKLKRSQQQLVNSRLHLSQISKTLLTLHLDLIEDKRKAVKKSPCLLIIISSDRGLCGNFNSSIVKLAKARINELYKNEEEIDIVVFGKKAYDVIKNQFKNIKKVFSCSKITFFHLEEIVNQISSFYSYNKIEILYNKFYNTFTQEPLSQIIFPLSNNLLFTDSNTDDSSCYEYEGNKEFLLNFLTKNYIMNSLYSALLESITSEHSARMIAMESANRNTKEMLNRLVLTYNRFRQAAITTDLIEVIGGVEALN</sequence>
<evidence type="ECO:0000256" key="1">
    <source>
        <dbReference type="ARBA" id="ARBA00003456"/>
    </source>
</evidence>
<evidence type="ECO:0000256" key="2">
    <source>
        <dbReference type="ARBA" id="ARBA00004170"/>
    </source>
</evidence>
<keyword evidence="6 10" id="KW-0406">Ion transport</keyword>
<dbReference type="AlphaFoldDB" id="A0A8J3MQV8"/>
<dbReference type="SUPFAM" id="SSF52943">
    <property type="entry name" value="ATP synthase (F1-ATPase), gamma subunit"/>
    <property type="match status" value="1"/>
</dbReference>
<evidence type="ECO:0000256" key="6">
    <source>
        <dbReference type="ARBA" id="ARBA00023065"/>
    </source>
</evidence>
<dbReference type="PRINTS" id="PR00126">
    <property type="entry name" value="ATPASEGAMMA"/>
</dbReference>
<reference evidence="11 12" key="1">
    <citation type="journal article" date="2021" name="Microb. Ecol.">
        <title>Candidatus Mesenet longicola: Novel Endosymbionts of Brontispa longissima that Induce Cytoplasmic Incompatibility.</title>
        <authorList>
            <person name="Takano S."/>
            <person name="Gotoh Y."/>
            <person name="Hayashi T."/>
        </authorList>
    </citation>
    <scope>NUCLEOTIDE SEQUENCE [LARGE SCALE GENOMIC DNA]</scope>
    <source>
        <strain evidence="11">L5</strain>
    </source>
</reference>
<dbReference type="GO" id="GO:0045259">
    <property type="term" value="C:proton-transporting ATP synthase complex"/>
    <property type="evidence" value="ECO:0007669"/>
    <property type="project" value="UniProtKB-KW"/>
</dbReference>
<dbReference type="HAMAP" id="MF_00815">
    <property type="entry name" value="ATP_synth_gamma_bact"/>
    <property type="match status" value="1"/>
</dbReference>
<evidence type="ECO:0000256" key="4">
    <source>
        <dbReference type="ARBA" id="ARBA00022448"/>
    </source>
</evidence>
<evidence type="ECO:0000256" key="5">
    <source>
        <dbReference type="ARBA" id="ARBA00022781"/>
    </source>
</evidence>
<proteinExistence type="inferred from homology"/>
<dbReference type="PANTHER" id="PTHR11693">
    <property type="entry name" value="ATP SYNTHASE GAMMA CHAIN"/>
    <property type="match status" value="1"/>
</dbReference>
<protein>
    <recommendedName>
        <fullName evidence="10">ATP synthase gamma chain</fullName>
    </recommendedName>
    <alternativeName>
        <fullName evidence="10">ATP synthase F1 sector gamma subunit</fullName>
    </alternativeName>
    <alternativeName>
        <fullName evidence="10">F-ATPase gamma subunit</fullName>
    </alternativeName>
</protein>
<evidence type="ECO:0000256" key="7">
    <source>
        <dbReference type="ARBA" id="ARBA00023136"/>
    </source>
</evidence>
<comment type="caution">
    <text evidence="11">The sequence shown here is derived from an EMBL/GenBank/DDBJ whole genome shotgun (WGS) entry which is preliminary data.</text>
</comment>
<comment type="similarity">
    <text evidence="3 10">Belongs to the ATPase gamma chain family.</text>
</comment>
<dbReference type="CDD" id="cd12151">
    <property type="entry name" value="F1-ATPase_gamma"/>
    <property type="match status" value="1"/>
</dbReference>
<organism evidence="11 12">
    <name type="scientific">Candidatus Mesenet longicola</name>
    <dbReference type="NCBI Taxonomy" id="1892558"/>
    <lineage>
        <taxon>Bacteria</taxon>
        <taxon>Pseudomonadati</taxon>
        <taxon>Pseudomonadota</taxon>
        <taxon>Alphaproteobacteria</taxon>
        <taxon>Rickettsiales</taxon>
        <taxon>Anaplasmataceae</taxon>
        <taxon>Candidatus Mesenet</taxon>
    </lineage>
</organism>
<evidence type="ECO:0000256" key="9">
    <source>
        <dbReference type="ARBA" id="ARBA00023310"/>
    </source>
</evidence>
<keyword evidence="12" id="KW-1185">Reference proteome</keyword>
<keyword evidence="5 10" id="KW-0375">Hydrogen ion transport</keyword>
<dbReference type="EMBL" id="BNGU01000052">
    <property type="protein sequence ID" value="GHM59967.1"/>
    <property type="molecule type" value="Genomic_DNA"/>
</dbReference>
<dbReference type="InterPro" id="IPR035968">
    <property type="entry name" value="ATP_synth_F1_ATPase_gsu"/>
</dbReference>
<evidence type="ECO:0000256" key="10">
    <source>
        <dbReference type="HAMAP-Rule" id="MF_00815"/>
    </source>
</evidence>
<dbReference type="GO" id="GO:0005886">
    <property type="term" value="C:plasma membrane"/>
    <property type="evidence" value="ECO:0007669"/>
    <property type="project" value="UniProtKB-SubCell"/>
</dbReference>
<dbReference type="Proteomes" id="UP000637906">
    <property type="component" value="Unassembled WGS sequence"/>
</dbReference>
<comment type="function">
    <text evidence="1 10">Produces ATP from ADP in the presence of a proton gradient across the membrane. The gamma chain is believed to be important in regulating ATPase activity and the flow of protons through the CF(0) complex.</text>
</comment>
<keyword evidence="9 10" id="KW-0066">ATP synthesis</keyword>
<dbReference type="PANTHER" id="PTHR11693:SF22">
    <property type="entry name" value="ATP SYNTHASE SUBUNIT GAMMA, MITOCHONDRIAL"/>
    <property type="match status" value="1"/>
</dbReference>
<dbReference type="GO" id="GO:0042777">
    <property type="term" value="P:proton motive force-driven plasma membrane ATP synthesis"/>
    <property type="evidence" value="ECO:0007669"/>
    <property type="project" value="UniProtKB-UniRule"/>
</dbReference>
<evidence type="ECO:0000256" key="3">
    <source>
        <dbReference type="ARBA" id="ARBA00007681"/>
    </source>
</evidence>
<comment type="subunit">
    <text evidence="10">F-type ATPases have 2 components, CF(1) - the catalytic core - and CF(0) - the membrane proton channel. CF(1) has five subunits: alpha(3), beta(3), gamma(1), delta(1), epsilon(1). CF(0) has three main subunits: a, b and c.</text>
</comment>
<dbReference type="Gene3D" id="1.10.287.80">
    <property type="entry name" value="ATP synthase, gamma subunit, helix hairpin domain"/>
    <property type="match status" value="1"/>
</dbReference>
<dbReference type="Pfam" id="PF00231">
    <property type="entry name" value="ATP-synt"/>
    <property type="match status" value="1"/>
</dbReference>
<dbReference type="NCBIfam" id="TIGR01146">
    <property type="entry name" value="ATPsyn_F1gamma"/>
    <property type="match status" value="1"/>
</dbReference>
<accession>A0A8J3MQV8</accession>